<evidence type="ECO:0000313" key="3">
    <source>
        <dbReference type="Proteomes" id="UP000001876"/>
    </source>
</evidence>
<accession>C1MZ07</accession>
<feature type="compositionally biased region" description="Polar residues" evidence="1">
    <location>
        <begin position="91"/>
        <end position="102"/>
    </location>
</feature>
<organism evidence="3">
    <name type="scientific">Micromonas pusilla (strain CCMP1545)</name>
    <name type="common">Picoplanktonic green alga</name>
    <dbReference type="NCBI Taxonomy" id="564608"/>
    <lineage>
        <taxon>Eukaryota</taxon>
        <taxon>Viridiplantae</taxon>
        <taxon>Chlorophyta</taxon>
        <taxon>Mamiellophyceae</taxon>
        <taxon>Mamiellales</taxon>
        <taxon>Mamiellaceae</taxon>
        <taxon>Micromonas</taxon>
    </lineage>
</organism>
<sequence>MTKANNNHEAKGEGRSNLHGPFKCQDCGESRNKSEFSQRQLHLPVKQHMSCRHCNEAEKFERKEERRKSLEMGKQFAEVKSGEIHNKGRATHQNFVSHSNVA</sequence>
<dbReference type="RefSeq" id="XP_003060876.1">
    <property type="nucleotide sequence ID" value="XM_003060830.1"/>
</dbReference>
<evidence type="ECO:0000256" key="1">
    <source>
        <dbReference type="SAM" id="MobiDB-lite"/>
    </source>
</evidence>
<dbReference type="OrthoDB" id="10465994at2759"/>
<name>C1MZ07_MICPC</name>
<dbReference type="GeneID" id="9686570"/>
<protein>
    <submittedName>
        <fullName evidence="2">Predicted protein</fullName>
    </submittedName>
</protein>
<feature type="compositionally biased region" description="Basic and acidic residues" evidence="1">
    <location>
        <begin position="1"/>
        <end position="16"/>
    </location>
</feature>
<gene>
    <name evidence="2" type="ORF">MICPUCDRAFT_48034</name>
</gene>
<dbReference type="KEGG" id="mpp:MICPUCDRAFT_48034"/>
<dbReference type="AlphaFoldDB" id="C1MZ07"/>
<evidence type="ECO:0000313" key="2">
    <source>
        <dbReference type="EMBL" id="EEH54526.1"/>
    </source>
</evidence>
<proteinExistence type="predicted"/>
<dbReference type="EMBL" id="GG663743">
    <property type="protein sequence ID" value="EEH54526.1"/>
    <property type="molecule type" value="Genomic_DNA"/>
</dbReference>
<keyword evidence="3" id="KW-1185">Reference proteome</keyword>
<reference evidence="2 3" key="1">
    <citation type="journal article" date="2009" name="Science">
        <title>Green evolution and dynamic adaptations revealed by genomes of the marine picoeukaryotes Micromonas.</title>
        <authorList>
            <person name="Worden A.Z."/>
            <person name="Lee J.H."/>
            <person name="Mock T."/>
            <person name="Rouze P."/>
            <person name="Simmons M.P."/>
            <person name="Aerts A.L."/>
            <person name="Allen A.E."/>
            <person name="Cuvelier M.L."/>
            <person name="Derelle E."/>
            <person name="Everett M.V."/>
            <person name="Foulon E."/>
            <person name="Grimwood J."/>
            <person name="Gundlach H."/>
            <person name="Henrissat B."/>
            <person name="Napoli C."/>
            <person name="McDonald S.M."/>
            <person name="Parker M.S."/>
            <person name="Rombauts S."/>
            <person name="Salamov A."/>
            <person name="Von Dassow P."/>
            <person name="Badger J.H."/>
            <person name="Coutinho P.M."/>
            <person name="Demir E."/>
            <person name="Dubchak I."/>
            <person name="Gentemann C."/>
            <person name="Eikrem W."/>
            <person name="Gready J.E."/>
            <person name="John U."/>
            <person name="Lanier W."/>
            <person name="Lindquist E.A."/>
            <person name="Lucas S."/>
            <person name="Mayer K.F."/>
            <person name="Moreau H."/>
            <person name="Not F."/>
            <person name="Otillar R."/>
            <person name="Panaud O."/>
            <person name="Pangilinan J."/>
            <person name="Paulsen I."/>
            <person name="Piegu B."/>
            <person name="Poliakov A."/>
            <person name="Robbens S."/>
            <person name="Schmutz J."/>
            <person name="Toulza E."/>
            <person name="Wyss T."/>
            <person name="Zelensky A."/>
            <person name="Zhou K."/>
            <person name="Armbrust E.V."/>
            <person name="Bhattacharya D."/>
            <person name="Goodenough U.W."/>
            <person name="Van de Peer Y."/>
            <person name="Grigoriev I.V."/>
        </authorList>
    </citation>
    <scope>NUCLEOTIDE SEQUENCE [LARGE SCALE GENOMIC DNA]</scope>
    <source>
        <strain evidence="2 3">CCMP1545</strain>
    </source>
</reference>
<feature type="region of interest" description="Disordered" evidence="1">
    <location>
        <begin position="1"/>
        <end position="24"/>
    </location>
</feature>
<feature type="region of interest" description="Disordered" evidence="1">
    <location>
        <begin position="81"/>
        <end position="102"/>
    </location>
</feature>
<dbReference type="OMA" id="GRATHQN"/>
<dbReference type="Proteomes" id="UP000001876">
    <property type="component" value="Unassembled WGS sequence"/>
</dbReference>